<dbReference type="RefSeq" id="WP_143104616.1">
    <property type="nucleotide sequence ID" value="NZ_FPAZ01000045.1"/>
</dbReference>
<feature type="non-terminal residue" evidence="5">
    <location>
        <position position="1"/>
    </location>
</feature>
<comment type="caution">
    <text evidence="5">The sequence shown here is derived from an EMBL/GenBank/DDBJ whole genome shotgun (WGS) entry which is preliminary data.</text>
</comment>
<dbReference type="Proteomes" id="UP000183805">
    <property type="component" value="Unassembled WGS sequence"/>
</dbReference>
<dbReference type="GO" id="GO:0016301">
    <property type="term" value="F:kinase activity"/>
    <property type="evidence" value="ECO:0007669"/>
    <property type="project" value="UniProtKB-KW"/>
</dbReference>
<keyword evidence="5" id="KW-0808">Transferase</keyword>
<sequence length="316" mass="34970">AALLAIATGIAGVILLTLYSRHLREVNELSVKLEHERDNLKTTLERQSSLINELAETKKLSSLSIMVAGLAHELNTPVGATQLALSSQASLLEKLIENKNTGLTKSAFDNYLEQSGKSLHQAQRNNQRAIELIQSFKRLTFERANNELNTFNVAQHLDDLCKSMHGLLHKQNIRLANNVPNHITLTGYAGAFSQIVQIIISNAIDHAFENMAGACLELSCEYRGKDVAVIIRDNGKGIKADELPHIFEPFVTSKRQQDHTGLGLHMARVWIEQAFSGDIKVESSPGVGTTFELTFRSVRKLAARIAKDKIPENPFT</sequence>
<evidence type="ECO:0000256" key="1">
    <source>
        <dbReference type="ARBA" id="ARBA00000085"/>
    </source>
</evidence>
<comment type="catalytic activity">
    <reaction evidence="1">
        <text>ATP + protein L-histidine = ADP + protein N-phospho-L-histidine.</text>
        <dbReference type="EC" id="2.7.13.3"/>
    </reaction>
</comment>
<dbReference type="PANTHER" id="PTHR43065">
    <property type="entry name" value="SENSOR HISTIDINE KINASE"/>
    <property type="match status" value="1"/>
</dbReference>
<dbReference type="Pfam" id="PF02518">
    <property type="entry name" value="HATPase_c"/>
    <property type="match status" value="1"/>
</dbReference>
<proteinExistence type="predicted"/>
<evidence type="ECO:0000256" key="2">
    <source>
        <dbReference type="ARBA" id="ARBA00012438"/>
    </source>
</evidence>
<dbReference type="EMBL" id="FPAZ01000045">
    <property type="protein sequence ID" value="SFU03749.1"/>
    <property type="molecule type" value="Genomic_DNA"/>
</dbReference>
<protein>
    <recommendedName>
        <fullName evidence="2">histidine kinase</fullName>
        <ecNumber evidence="2">2.7.13.3</ecNumber>
    </recommendedName>
</protein>
<dbReference type="InterPro" id="IPR005467">
    <property type="entry name" value="His_kinase_dom"/>
</dbReference>
<dbReference type="InterPro" id="IPR036890">
    <property type="entry name" value="HATPase_C_sf"/>
</dbReference>
<organism evidence="5 6">
    <name type="scientific">Pseudoalteromonas lipolytica</name>
    <dbReference type="NCBI Taxonomy" id="570156"/>
    <lineage>
        <taxon>Bacteria</taxon>
        <taxon>Pseudomonadati</taxon>
        <taxon>Pseudomonadota</taxon>
        <taxon>Gammaproteobacteria</taxon>
        <taxon>Alteromonadales</taxon>
        <taxon>Pseudoalteromonadaceae</taxon>
        <taxon>Pseudoalteromonas</taxon>
    </lineage>
</organism>
<feature type="domain" description="Histidine kinase" evidence="4">
    <location>
        <begin position="69"/>
        <end position="299"/>
    </location>
</feature>
<name>A0ABY1GR97_9GAMM</name>
<dbReference type="Gene3D" id="1.10.287.130">
    <property type="match status" value="1"/>
</dbReference>
<dbReference type="InterPro" id="IPR004358">
    <property type="entry name" value="Sig_transdc_His_kin-like_C"/>
</dbReference>
<keyword evidence="6" id="KW-1185">Reference proteome</keyword>
<gene>
    <name evidence="5" type="ORF">SAMN04487854_1452</name>
</gene>
<evidence type="ECO:0000256" key="3">
    <source>
        <dbReference type="SAM" id="Coils"/>
    </source>
</evidence>
<dbReference type="Gene3D" id="3.30.565.10">
    <property type="entry name" value="Histidine kinase-like ATPase, C-terminal domain"/>
    <property type="match status" value="1"/>
</dbReference>
<evidence type="ECO:0000313" key="6">
    <source>
        <dbReference type="Proteomes" id="UP000183805"/>
    </source>
</evidence>
<dbReference type="PANTHER" id="PTHR43065:SF47">
    <property type="match status" value="1"/>
</dbReference>
<dbReference type="SUPFAM" id="SSF55874">
    <property type="entry name" value="ATPase domain of HSP90 chaperone/DNA topoisomerase II/histidine kinase"/>
    <property type="match status" value="1"/>
</dbReference>
<keyword evidence="5" id="KW-0418">Kinase</keyword>
<dbReference type="EC" id="2.7.13.3" evidence="2"/>
<dbReference type="PROSITE" id="PS50109">
    <property type="entry name" value="HIS_KIN"/>
    <property type="match status" value="1"/>
</dbReference>
<evidence type="ECO:0000313" key="5">
    <source>
        <dbReference type="EMBL" id="SFU03749.1"/>
    </source>
</evidence>
<evidence type="ECO:0000259" key="4">
    <source>
        <dbReference type="PROSITE" id="PS50109"/>
    </source>
</evidence>
<reference evidence="5 6" key="1">
    <citation type="submission" date="2016-10" db="EMBL/GenBank/DDBJ databases">
        <authorList>
            <person name="Varghese N."/>
            <person name="Submissions S."/>
        </authorList>
    </citation>
    <scope>NUCLEOTIDE SEQUENCE [LARGE SCALE GENOMIC DNA]</scope>
    <source>
        <strain evidence="5 6">CGMCC 1.8499</strain>
    </source>
</reference>
<keyword evidence="3" id="KW-0175">Coiled coil</keyword>
<accession>A0ABY1GR97</accession>
<dbReference type="SMART" id="SM00387">
    <property type="entry name" value="HATPase_c"/>
    <property type="match status" value="1"/>
</dbReference>
<dbReference type="PRINTS" id="PR00344">
    <property type="entry name" value="BCTRLSENSOR"/>
</dbReference>
<dbReference type="InterPro" id="IPR003594">
    <property type="entry name" value="HATPase_dom"/>
</dbReference>
<dbReference type="CDD" id="cd00075">
    <property type="entry name" value="HATPase"/>
    <property type="match status" value="1"/>
</dbReference>
<feature type="coiled-coil region" evidence="3">
    <location>
        <begin position="23"/>
        <end position="57"/>
    </location>
</feature>